<evidence type="ECO:0000313" key="1">
    <source>
        <dbReference type="EMBL" id="KKN23261.1"/>
    </source>
</evidence>
<name>A0A0F9RDV7_9ZZZZ</name>
<protein>
    <submittedName>
        <fullName evidence="1">Uncharacterized protein</fullName>
    </submittedName>
</protein>
<gene>
    <name evidence="1" type="ORF">LCGC14_0906750</name>
</gene>
<reference evidence="1" key="1">
    <citation type="journal article" date="2015" name="Nature">
        <title>Complex archaea that bridge the gap between prokaryotes and eukaryotes.</title>
        <authorList>
            <person name="Spang A."/>
            <person name="Saw J.H."/>
            <person name="Jorgensen S.L."/>
            <person name="Zaremba-Niedzwiedzka K."/>
            <person name="Martijn J."/>
            <person name="Lind A.E."/>
            <person name="van Eijk R."/>
            <person name="Schleper C."/>
            <person name="Guy L."/>
            <person name="Ettema T.J."/>
        </authorList>
    </citation>
    <scope>NUCLEOTIDE SEQUENCE</scope>
</reference>
<accession>A0A0F9RDV7</accession>
<dbReference type="EMBL" id="LAZR01002990">
    <property type="protein sequence ID" value="KKN23261.1"/>
    <property type="molecule type" value="Genomic_DNA"/>
</dbReference>
<sequence>MTNKYRNLEPLRSGEDSARFVQMGMDGGFRGDVSPRQLAPDETSVLDDIRFERSAIRKDFGWQAIGTAAATRVLGLIEHKFIDGQLQFHRIVRLTRDGSNFCALEVWDGANWILTDTSVVIINDVYLSVVSAQGNLFIAEGSQILRWGEELAKIDQENDFPASNVLDFIQASTVATVTPGAAGILDYDINYDVIIRSSPTQDTLMVVEFLHGSVVLGEEGFFASRAGAFPVIFNDQKFSFTRQIDDLDLLVIRIKEAEGGGTTLVTDIVITVAGGPDPDIIGDKSSPQPDLANKYKFFLEMIITAGCTAVVGIYADKGGGSFVQQTTVAIPSDGGTASEIFIATISGMTGENTRFGLSIESVDCGSASFTGPQDVQYTRTNADVEVHGHNKAVNADDPAGVFYQTTGAAVTVFVAIDPAPAAKFVIHAFDRLIALHDGGDTQSFAWTRDGILTAFEGTGSGQVFLTSPASDPIDSLQGAAILNSNFLAVFRKRSIMRAFETGNVQLAVGIVQWIENVGTNCPFSIRNVRGGVIFLGHDNMVYFLTEQGLTAIGLPIHQELIENLTGDLSLVDSGYDPTFAEYYLGIPVAAAATITRIWVFDVDRFLDKQEKVWRRKPLALQRFATAGVSVVE</sequence>
<comment type="caution">
    <text evidence="1">The sequence shown here is derived from an EMBL/GenBank/DDBJ whole genome shotgun (WGS) entry which is preliminary data.</text>
</comment>
<organism evidence="1">
    <name type="scientific">marine sediment metagenome</name>
    <dbReference type="NCBI Taxonomy" id="412755"/>
    <lineage>
        <taxon>unclassified sequences</taxon>
        <taxon>metagenomes</taxon>
        <taxon>ecological metagenomes</taxon>
    </lineage>
</organism>
<proteinExistence type="predicted"/>
<dbReference type="AlphaFoldDB" id="A0A0F9RDV7"/>